<accession>A0A6A6D924</accession>
<feature type="transmembrane region" description="Helical" evidence="3">
    <location>
        <begin position="125"/>
        <end position="145"/>
    </location>
</feature>
<protein>
    <submittedName>
        <fullName evidence="5">MFS general substrate transporter</fullName>
    </submittedName>
</protein>
<feature type="transmembrane region" description="Helical" evidence="3">
    <location>
        <begin position="253"/>
        <end position="272"/>
    </location>
</feature>
<dbReference type="GO" id="GO:0016020">
    <property type="term" value="C:membrane"/>
    <property type="evidence" value="ECO:0007669"/>
    <property type="project" value="UniProtKB-SubCell"/>
</dbReference>
<feature type="transmembrane region" description="Helical" evidence="3">
    <location>
        <begin position="378"/>
        <end position="398"/>
    </location>
</feature>
<keyword evidence="3" id="KW-0812">Transmembrane</keyword>
<evidence type="ECO:0000256" key="3">
    <source>
        <dbReference type="SAM" id="Phobius"/>
    </source>
</evidence>
<feature type="transmembrane region" description="Helical" evidence="3">
    <location>
        <begin position="216"/>
        <end position="241"/>
    </location>
</feature>
<keyword evidence="3" id="KW-1133">Transmembrane helix</keyword>
<reference evidence="5" key="1">
    <citation type="journal article" date="2020" name="Stud. Mycol.">
        <title>101 Dothideomycetes genomes: a test case for predicting lifestyles and emergence of pathogens.</title>
        <authorList>
            <person name="Haridas S."/>
            <person name="Albert R."/>
            <person name="Binder M."/>
            <person name="Bloem J."/>
            <person name="Labutti K."/>
            <person name="Salamov A."/>
            <person name="Andreopoulos B."/>
            <person name="Baker S."/>
            <person name="Barry K."/>
            <person name="Bills G."/>
            <person name="Bluhm B."/>
            <person name="Cannon C."/>
            <person name="Castanera R."/>
            <person name="Culley D."/>
            <person name="Daum C."/>
            <person name="Ezra D."/>
            <person name="Gonzalez J."/>
            <person name="Henrissat B."/>
            <person name="Kuo A."/>
            <person name="Liang C."/>
            <person name="Lipzen A."/>
            <person name="Lutzoni F."/>
            <person name="Magnuson J."/>
            <person name="Mondo S."/>
            <person name="Nolan M."/>
            <person name="Ohm R."/>
            <person name="Pangilinan J."/>
            <person name="Park H.-J."/>
            <person name="Ramirez L."/>
            <person name="Alfaro M."/>
            <person name="Sun H."/>
            <person name="Tritt A."/>
            <person name="Yoshinaga Y."/>
            <person name="Zwiers L.-H."/>
            <person name="Turgeon B."/>
            <person name="Goodwin S."/>
            <person name="Spatafora J."/>
            <person name="Crous P."/>
            <person name="Grigoriev I."/>
        </authorList>
    </citation>
    <scope>NUCLEOTIDE SEQUENCE</scope>
    <source>
        <strain evidence="5">CBS 207.26</strain>
    </source>
</reference>
<keyword evidence="6" id="KW-1185">Reference proteome</keyword>
<comment type="similarity">
    <text evidence="2">Belongs to the major facilitator superfamily. Monocarboxylate porter (TC 2.A.1.13) family.</text>
</comment>
<evidence type="ECO:0000256" key="1">
    <source>
        <dbReference type="ARBA" id="ARBA00004141"/>
    </source>
</evidence>
<dbReference type="PANTHER" id="PTHR11360:SF234">
    <property type="entry name" value="MFS-TYPE TRANSPORTER DBAD-RELATED"/>
    <property type="match status" value="1"/>
</dbReference>
<feature type="transmembrane region" description="Helical" evidence="3">
    <location>
        <begin position="96"/>
        <end position="119"/>
    </location>
</feature>
<dbReference type="PANTHER" id="PTHR11360">
    <property type="entry name" value="MONOCARBOXYLATE TRANSPORTER"/>
    <property type="match status" value="1"/>
</dbReference>
<organism evidence="5 6">
    <name type="scientific">Zopfia rhizophila CBS 207.26</name>
    <dbReference type="NCBI Taxonomy" id="1314779"/>
    <lineage>
        <taxon>Eukaryota</taxon>
        <taxon>Fungi</taxon>
        <taxon>Dikarya</taxon>
        <taxon>Ascomycota</taxon>
        <taxon>Pezizomycotina</taxon>
        <taxon>Dothideomycetes</taxon>
        <taxon>Dothideomycetes incertae sedis</taxon>
        <taxon>Zopfiaceae</taxon>
        <taxon>Zopfia</taxon>
    </lineage>
</organism>
<dbReference type="GO" id="GO:0022857">
    <property type="term" value="F:transmembrane transporter activity"/>
    <property type="evidence" value="ECO:0007669"/>
    <property type="project" value="InterPro"/>
</dbReference>
<feature type="domain" description="Major facilitator superfamily (MFS) profile" evidence="4">
    <location>
        <begin position="217"/>
        <end position="409"/>
    </location>
</feature>
<dbReference type="SUPFAM" id="SSF103473">
    <property type="entry name" value="MFS general substrate transporter"/>
    <property type="match status" value="1"/>
</dbReference>
<feature type="transmembrane region" description="Helical" evidence="3">
    <location>
        <begin position="185"/>
        <end position="204"/>
    </location>
</feature>
<sequence length="409" mass="43899">MALNFLSIPCTSCKSPPPVPTGPPGLPGGPPPDGGLKAWLQGVLDTFGVYQTYYESGDLFEALSSEISWIGSIQAFYLLIVGFITRPLFDKGHLRLLLVVGSFGVVFDHIILSLCHIFRQALLAQGFVIGLGAGCLFVPAVAILPTYFHTKLGLVIGLAASGSFMGGVIYPIMFYKLIGEVGFEWGVRILGFTALAILVVPVVARELFDLTAFSDGYFMLFTFSTFIRFIGLYVAIFYISYFGQAAGITDASLSFYLVPILNAGLVFGRTLLNWLSDKTGPFNLIMPGAFMCGILLLCMLSVHTVGGMVVVTLLFGFFSGIFIALPPVCFVALTKDKSKVGTRIGMGFAMLAPAVFCGGPATGAILSRDPANYNWTGVWIYGGVVSLVSGCIFVLLRVMRAGWKVKVKA</sequence>
<feature type="transmembrane region" description="Helical" evidence="3">
    <location>
        <begin position="345"/>
        <end position="366"/>
    </location>
</feature>
<evidence type="ECO:0000313" key="6">
    <source>
        <dbReference type="Proteomes" id="UP000800200"/>
    </source>
</evidence>
<dbReference type="InterPro" id="IPR050327">
    <property type="entry name" value="Proton-linked_MCT"/>
</dbReference>
<evidence type="ECO:0000256" key="2">
    <source>
        <dbReference type="ARBA" id="ARBA00006727"/>
    </source>
</evidence>
<feature type="transmembrane region" description="Helical" evidence="3">
    <location>
        <begin position="152"/>
        <end position="173"/>
    </location>
</feature>
<dbReference type="OrthoDB" id="6509908at2759"/>
<evidence type="ECO:0000313" key="5">
    <source>
        <dbReference type="EMBL" id="KAF2175981.1"/>
    </source>
</evidence>
<keyword evidence="3" id="KW-0472">Membrane</keyword>
<proteinExistence type="inferred from homology"/>
<feature type="transmembrane region" description="Helical" evidence="3">
    <location>
        <begin position="308"/>
        <end position="333"/>
    </location>
</feature>
<name>A0A6A6D924_9PEZI</name>
<dbReference type="InterPro" id="IPR036259">
    <property type="entry name" value="MFS_trans_sf"/>
</dbReference>
<evidence type="ECO:0000259" key="4">
    <source>
        <dbReference type="PROSITE" id="PS50850"/>
    </source>
</evidence>
<gene>
    <name evidence="5" type="ORF">K469DRAFT_723406</name>
</gene>
<feature type="transmembrane region" description="Helical" evidence="3">
    <location>
        <begin position="67"/>
        <end position="84"/>
    </location>
</feature>
<dbReference type="Pfam" id="PF07690">
    <property type="entry name" value="MFS_1"/>
    <property type="match status" value="2"/>
</dbReference>
<comment type="subcellular location">
    <subcellularLocation>
        <location evidence="1">Membrane</location>
        <topology evidence="1">Multi-pass membrane protein</topology>
    </subcellularLocation>
</comment>
<dbReference type="EMBL" id="ML994718">
    <property type="protein sequence ID" value="KAF2175981.1"/>
    <property type="molecule type" value="Genomic_DNA"/>
</dbReference>
<feature type="transmembrane region" description="Helical" evidence="3">
    <location>
        <begin position="284"/>
        <end position="302"/>
    </location>
</feature>
<dbReference type="InterPro" id="IPR020846">
    <property type="entry name" value="MFS_dom"/>
</dbReference>
<dbReference type="Gene3D" id="1.20.1250.20">
    <property type="entry name" value="MFS general substrate transporter like domains"/>
    <property type="match status" value="2"/>
</dbReference>
<dbReference type="AlphaFoldDB" id="A0A6A6D924"/>
<dbReference type="InterPro" id="IPR011701">
    <property type="entry name" value="MFS"/>
</dbReference>
<dbReference type="Proteomes" id="UP000800200">
    <property type="component" value="Unassembled WGS sequence"/>
</dbReference>
<dbReference type="PROSITE" id="PS50850">
    <property type="entry name" value="MFS"/>
    <property type="match status" value="1"/>
</dbReference>